<dbReference type="InterPro" id="IPR010090">
    <property type="entry name" value="Phage_tape_meas"/>
</dbReference>
<dbReference type="AlphaFoldDB" id="X1HG71"/>
<dbReference type="NCBIfam" id="TIGR01760">
    <property type="entry name" value="tape_meas_TP901"/>
    <property type="match status" value="1"/>
</dbReference>
<comment type="caution">
    <text evidence="1">The sequence shown here is derived from an EMBL/GenBank/DDBJ whole genome shotgun (WGS) entry which is preliminary data.</text>
</comment>
<protein>
    <recommendedName>
        <fullName evidence="2">Phage tail tape measure protein domain-containing protein</fullName>
    </recommendedName>
</protein>
<proteinExistence type="predicted"/>
<accession>X1HG71</accession>
<evidence type="ECO:0008006" key="2">
    <source>
        <dbReference type="Google" id="ProtNLM"/>
    </source>
</evidence>
<organism evidence="1">
    <name type="scientific">marine sediment metagenome</name>
    <dbReference type="NCBI Taxonomy" id="412755"/>
    <lineage>
        <taxon>unclassified sequences</taxon>
        <taxon>metagenomes</taxon>
        <taxon>ecological metagenomes</taxon>
    </lineage>
</organism>
<feature type="non-terminal residue" evidence="1">
    <location>
        <position position="263"/>
    </location>
</feature>
<reference evidence="1" key="1">
    <citation type="journal article" date="2014" name="Front. Microbiol.">
        <title>High frequency of phylogenetically diverse reductive dehalogenase-homologous genes in deep subseafloor sedimentary metagenomes.</title>
        <authorList>
            <person name="Kawai M."/>
            <person name="Futagami T."/>
            <person name="Toyoda A."/>
            <person name="Takaki Y."/>
            <person name="Nishi S."/>
            <person name="Hori S."/>
            <person name="Arai W."/>
            <person name="Tsubouchi T."/>
            <person name="Morono Y."/>
            <person name="Uchiyama I."/>
            <person name="Ito T."/>
            <person name="Fujiyama A."/>
            <person name="Inagaki F."/>
            <person name="Takami H."/>
        </authorList>
    </citation>
    <scope>NUCLEOTIDE SEQUENCE</scope>
    <source>
        <strain evidence="1">Expedition CK06-06</strain>
    </source>
</reference>
<evidence type="ECO:0000313" key="1">
    <source>
        <dbReference type="EMBL" id="GAH68427.1"/>
    </source>
</evidence>
<feature type="non-terminal residue" evidence="1">
    <location>
        <position position="1"/>
    </location>
</feature>
<dbReference type="EMBL" id="BARU01030890">
    <property type="protein sequence ID" value="GAH68427.1"/>
    <property type="molecule type" value="Genomic_DNA"/>
</dbReference>
<gene>
    <name evidence="1" type="ORF">S03H2_48934</name>
</gene>
<name>X1HG71_9ZZZZ</name>
<sequence>EADIVNFAQRIAGTGKIAGLTEADLFGIAAAFSSVGIQAEAGGTAVQKVLTAMTIAVAQGGDELGIFAKTAGLSAEEFATAFEVDAAGAFTAFVEGLGKQGKDAFGTLEELELKDQRLIRAFLSLSEAGDLLGRTIESSNMAWVENTALSKEAEARYRTFEKQLQLVKNVIKDIALSIGDALLPFLRDMLIAVKPVIKEFAEKLPELLKTKVIPAIEGVIGVISEIVTAIREGDFAKLAEILGGHLRTMYSKALAWVEQNITP</sequence>